<feature type="compositionally biased region" description="Basic and acidic residues" evidence="3">
    <location>
        <begin position="288"/>
        <end position="298"/>
    </location>
</feature>
<dbReference type="InParanoid" id="G3QJA2"/>
<feature type="compositionally biased region" description="Acidic residues" evidence="3">
    <location>
        <begin position="30"/>
        <end position="42"/>
    </location>
</feature>
<feature type="compositionally biased region" description="Low complexity" evidence="3">
    <location>
        <begin position="308"/>
        <end position="326"/>
    </location>
</feature>
<reference evidence="4" key="4">
    <citation type="submission" date="2025-09" db="UniProtKB">
        <authorList>
            <consortium name="Ensembl"/>
        </authorList>
    </citation>
    <scope>IDENTIFICATION</scope>
</reference>
<protein>
    <submittedName>
        <fullName evidence="4">Ankyrin repeat domain 33B</fullName>
    </submittedName>
</protein>
<dbReference type="GeneTree" id="ENSGT00500000044852"/>
<dbReference type="SMART" id="SM00248">
    <property type="entry name" value="ANK"/>
    <property type="match status" value="4"/>
</dbReference>
<dbReference type="SUPFAM" id="SSF48403">
    <property type="entry name" value="Ankyrin repeat"/>
    <property type="match status" value="1"/>
</dbReference>
<evidence type="ECO:0000256" key="2">
    <source>
        <dbReference type="ARBA" id="ARBA00023043"/>
    </source>
</evidence>
<dbReference type="Gene3D" id="1.25.40.20">
    <property type="entry name" value="Ankyrin repeat-containing domain"/>
    <property type="match status" value="1"/>
</dbReference>
<evidence type="ECO:0000256" key="3">
    <source>
        <dbReference type="SAM" id="MobiDB-lite"/>
    </source>
</evidence>
<dbReference type="FunCoup" id="G3QJA2">
    <property type="interactions" value="89"/>
</dbReference>
<reference evidence="5" key="1">
    <citation type="submission" date="2011-05" db="EMBL/GenBank/DDBJ databases">
        <title>Insights into the evolution of the great apes provided by the gorilla genome.</title>
        <authorList>
            <person name="Scally A."/>
        </authorList>
    </citation>
    <scope>NUCLEOTIDE SEQUENCE [LARGE SCALE GENOMIC DNA]</scope>
</reference>
<feature type="region of interest" description="Disordered" evidence="3">
    <location>
        <begin position="348"/>
        <end position="410"/>
    </location>
</feature>
<evidence type="ECO:0000313" key="5">
    <source>
        <dbReference type="Proteomes" id="UP000001519"/>
    </source>
</evidence>
<reference evidence="4 5" key="2">
    <citation type="journal article" date="2012" name="Nature">
        <title>Insights into hominid evolution from the gorilla genome sequence.</title>
        <authorList>
            <person name="Scally A."/>
            <person name="Dutheil J.Y."/>
            <person name="Hillier L.W."/>
            <person name="Jordan G.E."/>
            <person name="Goodhead I."/>
            <person name="Herrero J."/>
            <person name="Hobolth A."/>
            <person name="Lappalainen T."/>
            <person name="Mailund T."/>
            <person name="Marques-Bonet T."/>
            <person name="McCarthy S."/>
            <person name="Montgomery S.H."/>
            <person name="Schwalie P.C."/>
            <person name="Tang Y.A."/>
            <person name="Ward M.C."/>
            <person name="Xue Y."/>
            <person name="Yngvadottir B."/>
            <person name="Alkan C."/>
            <person name="Andersen L.N."/>
            <person name="Ayub Q."/>
            <person name="Ball E.V."/>
            <person name="Beal K."/>
            <person name="Bradley B.J."/>
            <person name="Chen Y."/>
            <person name="Clee C.M."/>
            <person name="Fitzgerald S."/>
            <person name="Graves T.A."/>
            <person name="Gu Y."/>
            <person name="Heath P."/>
            <person name="Heger A."/>
            <person name="Karakoc E."/>
            <person name="Kolb-Kokocinski A."/>
            <person name="Laird G.K."/>
            <person name="Lunter G."/>
            <person name="Meader S."/>
            <person name="Mort M."/>
            <person name="Mullikin J.C."/>
            <person name="Munch K."/>
            <person name="O'Connor T.D."/>
            <person name="Phillips A.D."/>
            <person name="Prado-Martinez J."/>
            <person name="Rogers A.S."/>
            <person name="Sajjadian S."/>
            <person name="Schmidt D."/>
            <person name="Shaw K."/>
            <person name="Simpson J.T."/>
            <person name="Stenson P.D."/>
            <person name="Turner D.J."/>
            <person name="Vigilant L."/>
            <person name="Vilella A.J."/>
            <person name="Whitener W."/>
            <person name="Zhu B."/>
            <person name="Cooper D.N."/>
            <person name="de Jong P."/>
            <person name="Dermitzakis E.T."/>
            <person name="Eichler E.E."/>
            <person name="Flicek P."/>
            <person name="Goldman N."/>
            <person name="Mundy N.I."/>
            <person name="Ning Z."/>
            <person name="Odom D.T."/>
            <person name="Ponting C.P."/>
            <person name="Quail M.A."/>
            <person name="Ryder O.A."/>
            <person name="Searle S.M."/>
            <person name="Warren W.C."/>
            <person name="Wilson R.K."/>
            <person name="Schierup M.H."/>
            <person name="Rogers J."/>
            <person name="Tyler-Smith C."/>
            <person name="Durbin R."/>
        </authorList>
    </citation>
    <scope>NUCLEOTIDE SEQUENCE [LARGE SCALE GENOMIC DNA]</scope>
</reference>
<reference evidence="4" key="3">
    <citation type="submission" date="2025-08" db="UniProtKB">
        <authorList>
            <consortium name="Ensembl"/>
        </authorList>
    </citation>
    <scope>IDENTIFICATION</scope>
</reference>
<organism evidence="4 5">
    <name type="scientific">Gorilla gorilla gorilla</name>
    <name type="common">Western lowland gorilla</name>
    <dbReference type="NCBI Taxonomy" id="9595"/>
    <lineage>
        <taxon>Eukaryota</taxon>
        <taxon>Metazoa</taxon>
        <taxon>Chordata</taxon>
        <taxon>Craniata</taxon>
        <taxon>Vertebrata</taxon>
        <taxon>Euteleostomi</taxon>
        <taxon>Mammalia</taxon>
        <taxon>Eutheria</taxon>
        <taxon>Euarchontoglires</taxon>
        <taxon>Primates</taxon>
        <taxon>Haplorrhini</taxon>
        <taxon>Catarrhini</taxon>
        <taxon>Hominidae</taxon>
        <taxon>Gorilla</taxon>
    </lineage>
</organism>
<dbReference type="PANTHER" id="PTHR24173:SF1">
    <property type="entry name" value="ANKYRIN REPEAT DOMAIN-CONTAINING PROTEIN 33B"/>
    <property type="match status" value="1"/>
</dbReference>
<evidence type="ECO:0000313" key="4">
    <source>
        <dbReference type="Ensembl" id="ENSGGOP00000002489.2"/>
    </source>
</evidence>
<feature type="compositionally biased region" description="Basic and acidic residues" evidence="3">
    <location>
        <begin position="356"/>
        <end position="367"/>
    </location>
</feature>
<evidence type="ECO:0000256" key="1">
    <source>
        <dbReference type="ARBA" id="ARBA00022737"/>
    </source>
</evidence>
<dbReference type="Ensembl" id="ENSGGOT00000002542.3">
    <property type="protein sequence ID" value="ENSGGOP00000002489.2"/>
    <property type="gene ID" value="ENSGGOG00000002528.3"/>
</dbReference>
<dbReference type="OMA" id="CANIHAT"/>
<keyword evidence="5" id="KW-1185">Reference proteome</keyword>
<dbReference type="Pfam" id="PF12796">
    <property type="entry name" value="Ank_2"/>
    <property type="match status" value="1"/>
</dbReference>
<keyword evidence="2" id="KW-0040">ANK repeat</keyword>
<accession>G3QJA2</accession>
<dbReference type="Bgee" id="ENSGGOG00000002528">
    <property type="expression patterns" value="Expressed in prefrontal cortex and 3 other cell types or tissues"/>
</dbReference>
<keyword evidence="1" id="KW-0677">Repeat</keyword>
<name>G3QJA2_GORGO</name>
<dbReference type="AlphaFoldDB" id="G3QJA2"/>
<dbReference type="PANTHER" id="PTHR24173">
    <property type="entry name" value="ANKYRIN REPEAT CONTAINING"/>
    <property type="match status" value="1"/>
</dbReference>
<dbReference type="InterPro" id="IPR002110">
    <property type="entry name" value="Ankyrin_rpt"/>
</dbReference>
<dbReference type="EMBL" id="CABD030106475">
    <property type="status" value="NOT_ANNOTATED_CDS"/>
    <property type="molecule type" value="Genomic_DNA"/>
</dbReference>
<proteinExistence type="predicted"/>
<feature type="compositionally biased region" description="Basic and acidic residues" evidence="3">
    <location>
        <begin position="375"/>
        <end position="403"/>
    </location>
</feature>
<feature type="region of interest" description="Disordered" evidence="3">
    <location>
        <begin position="266"/>
        <end position="328"/>
    </location>
</feature>
<dbReference type="eggNOG" id="ENOG502QT8J">
    <property type="taxonomic scope" value="Eukaryota"/>
</dbReference>
<dbReference type="Proteomes" id="UP000001519">
    <property type="component" value="Chromosome 17"/>
</dbReference>
<feature type="region of interest" description="Disordered" evidence="3">
    <location>
        <begin position="1"/>
        <end position="80"/>
    </location>
</feature>
<dbReference type="HOGENOM" id="CLU_049994_1_0_1"/>
<dbReference type="InterPro" id="IPR036770">
    <property type="entry name" value="Ankyrin_rpt-contain_sf"/>
</dbReference>
<dbReference type="EMBL" id="CABD030106476">
    <property type="status" value="NOT_ANNOTATED_CDS"/>
    <property type="molecule type" value="Genomic_DNA"/>
</dbReference>
<dbReference type="STRING" id="9593.ENSGGOP00000002489"/>
<gene>
    <name evidence="4" type="primary">ANKRD33B</name>
</gene>
<sequence length="410" mass="44264">MVLLAGTGPEGGGARCMTPPPPSPPRGAQVEEDPADYEEFEDFSSLPDTRSIASDDSFYPFEDEEEHGVESAESVPEGVPESVPETATLLRAACANNVGLLRTLVRRGVSVEEAQETDRNGRTGLIVACYHGFVDTVVALAECPHVDVNWQDSEGNTALITAAQAGHAIITNYLLNYFPGLDLERRNAFGFTALMKAAMQGRTDCIRALMLAGGPEDGGVLDHMVRMTTSLYSPAVAIVCHTVCPESPPSVGKRRLAVQEILAARAARGPQAQEEDEVGGAGQCGRTGQEDADSREGSPRAGVPPVPGSRGPAAPAPRKASLLPLQRLRRRSVRPGVVVPRVRVSKAPAPTFQPERPARKGSTKDSGHLQIPKWRYKEAKEEKRKAEEAEKKRQAEAQKERRTAPWKKRT</sequence>